<reference evidence="1" key="1">
    <citation type="journal article" date="2015" name="Nature">
        <title>Complex archaea that bridge the gap between prokaryotes and eukaryotes.</title>
        <authorList>
            <person name="Spang A."/>
            <person name="Saw J.H."/>
            <person name="Jorgensen S.L."/>
            <person name="Zaremba-Niedzwiedzka K."/>
            <person name="Martijn J."/>
            <person name="Lind A.E."/>
            <person name="van Eijk R."/>
            <person name="Schleper C."/>
            <person name="Guy L."/>
            <person name="Ettema T.J."/>
        </authorList>
    </citation>
    <scope>NUCLEOTIDE SEQUENCE</scope>
</reference>
<name>A0A0F9EBJ6_9ZZZZ</name>
<dbReference type="EMBL" id="LAZR01025600">
    <property type="protein sequence ID" value="KKL71413.1"/>
    <property type="molecule type" value="Genomic_DNA"/>
</dbReference>
<evidence type="ECO:0000313" key="1">
    <source>
        <dbReference type="EMBL" id="KKL71413.1"/>
    </source>
</evidence>
<sequence length="38" mass="3903">RSTATGIAILNEEVPGFVEKLKTRIVGFFGGPGGGLGR</sequence>
<dbReference type="AlphaFoldDB" id="A0A0F9EBJ6"/>
<feature type="non-terminal residue" evidence="1">
    <location>
        <position position="1"/>
    </location>
</feature>
<gene>
    <name evidence="1" type="ORF">LCGC14_2095190</name>
</gene>
<organism evidence="1">
    <name type="scientific">marine sediment metagenome</name>
    <dbReference type="NCBI Taxonomy" id="412755"/>
    <lineage>
        <taxon>unclassified sequences</taxon>
        <taxon>metagenomes</taxon>
        <taxon>ecological metagenomes</taxon>
    </lineage>
</organism>
<protein>
    <submittedName>
        <fullName evidence="1">Uncharacterized protein</fullName>
    </submittedName>
</protein>
<comment type="caution">
    <text evidence="1">The sequence shown here is derived from an EMBL/GenBank/DDBJ whole genome shotgun (WGS) entry which is preliminary data.</text>
</comment>
<accession>A0A0F9EBJ6</accession>
<proteinExistence type="predicted"/>